<protein>
    <submittedName>
        <fullName evidence="1">Uncharacterized protein</fullName>
    </submittedName>
</protein>
<dbReference type="AlphaFoldDB" id="A0A6A7BNZ5"/>
<evidence type="ECO:0000313" key="2">
    <source>
        <dbReference type="Proteomes" id="UP000799423"/>
    </source>
</evidence>
<accession>A0A6A7BNZ5</accession>
<proteinExistence type="predicted"/>
<dbReference type="Proteomes" id="UP000799423">
    <property type="component" value="Unassembled WGS sequence"/>
</dbReference>
<keyword evidence="2" id="KW-1185">Reference proteome</keyword>
<organism evidence="1 2">
    <name type="scientific">Plenodomus tracheiphilus IPT5</name>
    <dbReference type="NCBI Taxonomy" id="1408161"/>
    <lineage>
        <taxon>Eukaryota</taxon>
        <taxon>Fungi</taxon>
        <taxon>Dikarya</taxon>
        <taxon>Ascomycota</taxon>
        <taxon>Pezizomycotina</taxon>
        <taxon>Dothideomycetes</taxon>
        <taxon>Pleosporomycetidae</taxon>
        <taxon>Pleosporales</taxon>
        <taxon>Pleosporineae</taxon>
        <taxon>Leptosphaeriaceae</taxon>
        <taxon>Plenodomus</taxon>
    </lineage>
</organism>
<dbReference type="EMBL" id="MU006288">
    <property type="protein sequence ID" value="KAF2856597.1"/>
    <property type="molecule type" value="Genomic_DNA"/>
</dbReference>
<sequence>MQTNLPKDIQLQTPPQLARPLSHADMVSSKRAFHGRRILVTALHNIVILAYDSMHQSGLSIPPLFTTCSRLQEPHGKCALLNQRAIELSQDDLDLDRLRWDFKLQVSNQTIDGWTQFTKILTYIRKDQQTWESTPQYQGEPARPTIALKLRHSTSRDYGLKRKSRYAHYARHRR</sequence>
<evidence type="ECO:0000313" key="1">
    <source>
        <dbReference type="EMBL" id="KAF2856597.1"/>
    </source>
</evidence>
<gene>
    <name evidence="1" type="ORF">T440DRAFT_3956</name>
</gene>
<name>A0A6A7BNZ5_9PLEO</name>
<reference evidence="1" key="1">
    <citation type="submission" date="2020-01" db="EMBL/GenBank/DDBJ databases">
        <authorList>
            <consortium name="DOE Joint Genome Institute"/>
            <person name="Haridas S."/>
            <person name="Albert R."/>
            <person name="Binder M."/>
            <person name="Bloem J."/>
            <person name="Labutti K."/>
            <person name="Salamov A."/>
            <person name="Andreopoulos B."/>
            <person name="Baker S.E."/>
            <person name="Barry K."/>
            <person name="Bills G."/>
            <person name="Bluhm B.H."/>
            <person name="Cannon C."/>
            <person name="Castanera R."/>
            <person name="Culley D.E."/>
            <person name="Daum C."/>
            <person name="Ezra D."/>
            <person name="Gonzalez J.B."/>
            <person name="Henrissat B."/>
            <person name="Kuo A."/>
            <person name="Liang C."/>
            <person name="Lipzen A."/>
            <person name="Lutzoni F."/>
            <person name="Magnuson J."/>
            <person name="Mondo S."/>
            <person name="Nolan M."/>
            <person name="Ohm R."/>
            <person name="Pangilinan J."/>
            <person name="Park H.-J."/>
            <person name="Ramirez L."/>
            <person name="Alfaro M."/>
            <person name="Sun H."/>
            <person name="Tritt A."/>
            <person name="Yoshinaga Y."/>
            <person name="Zwiers L.-H."/>
            <person name="Turgeon B.G."/>
            <person name="Goodwin S.B."/>
            <person name="Spatafora J.W."/>
            <person name="Crous P.W."/>
            <person name="Grigoriev I.V."/>
        </authorList>
    </citation>
    <scope>NUCLEOTIDE SEQUENCE</scope>
    <source>
        <strain evidence="1">IPT5</strain>
    </source>
</reference>